<dbReference type="EMBL" id="CP006905">
    <property type="protein sequence ID" value="AIY85069.1"/>
    <property type="molecule type" value="Genomic_DNA"/>
</dbReference>
<protein>
    <recommendedName>
        <fullName evidence="8">Permease IIC component</fullName>
    </recommendedName>
</protein>
<dbReference type="STRING" id="1561.NPD11_742"/>
<reference evidence="11 12" key="1">
    <citation type="journal article" date="2015" name="Infect. Genet. Evol.">
        <title>Genomic sequences of six botulinum neurotoxin-producing strains representing three clostridial species illustrate the mobility and diversity of botulinum neurotoxin genes.</title>
        <authorList>
            <person name="Smith T.J."/>
            <person name="Hill K.K."/>
            <person name="Xie G."/>
            <person name="Foley B.T."/>
            <person name="Williamson C.H."/>
            <person name="Foster J.T."/>
            <person name="Johnson S.L."/>
            <person name="Chertkov O."/>
            <person name="Teshima H."/>
            <person name="Gibbons H.S."/>
            <person name="Johnsky L.A."/>
            <person name="Karavis M.A."/>
            <person name="Smith L.A."/>
        </authorList>
    </citation>
    <scope>NUCLEOTIDE SEQUENCE [LARGE SCALE GENOMIC DNA]</scope>
    <source>
        <strain evidence="11">Sullivan</strain>
    </source>
</reference>
<keyword evidence="3 8" id="KW-1003">Cell membrane</keyword>
<feature type="transmembrane region" description="Helical" evidence="9">
    <location>
        <begin position="227"/>
        <end position="244"/>
    </location>
</feature>
<evidence type="ECO:0000256" key="3">
    <source>
        <dbReference type="ARBA" id="ARBA00022475"/>
    </source>
</evidence>
<keyword evidence="7 8" id="KW-0472">Membrane</keyword>
<keyword evidence="4 8" id="KW-0762">Sugar transport</keyword>
<dbReference type="RefSeq" id="WP_039315016.1">
    <property type="nucleotide sequence ID" value="NZ_CP006905.1"/>
</dbReference>
<feature type="transmembrane region" description="Helical" evidence="9">
    <location>
        <begin position="73"/>
        <end position="95"/>
    </location>
</feature>
<feature type="transmembrane region" description="Helical" evidence="9">
    <location>
        <begin position="293"/>
        <end position="314"/>
    </location>
</feature>
<keyword evidence="5 9" id="KW-0812">Transmembrane</keyword>
<feature type="transmembrane region" description="Helical" evidence="9">
    <location>
        <begin position="389"/>
        <end position="416"/>
    </location>
</feature>
<keyword evidence="6 9" id="KW-1133">Transmembrane helix</keyword>
<evidence type="ECO:0000256" key="1">
    <source>
        <dbReference type="ARBA" id="ARBA00004651"/>
    </source>
</evidence>
<evidence type="ECO:0000259" key="10">
    <source>
        <dbReference type="PROSITE" id="PS51105"/>
    </source>
</evidence>
<organism evidence="11 12">
    <name type="scientific">Clostridium baratii str. Sullivan</name>
    <dbReference type="NCBI Taxonomy" id="1415775"/>
    <lineage>
        <taxon>Bacteria</taxon>
        <taxon>Bacillati</taxon>
        <taxon>Bacillota</taxon>
        <taxon>Clostridia</taxon>
        <taxon>Eubacteriales</taxon>
        <taxon>Clostridiaceae</taxon>
        <taxon>Clostridium</taxon>
    </lineage>
</organism>
<accession>A0A0A7FZK7</accession>
<feature type="transmembrane region" description="Helical" evidence="9">
    <location>
        <begin position="102"/>
        <end position="122"/>
    </location>
</feature>
<dbReference type="GO" id="GO:1901264">
    <property type="term" value="P:carbohydrate derivative transport"/>
    <property type="evidence" value="ECO:0007669"/>
    <property type="project" value="TreeGrafter"/>
</dbReference>
<evidence type="ECO:0000256" key="9">
    <source>
        <dbReference type="SAM" id="Phobius"/>
    </source>
</evidence>
<dbReference type="PANTHER" id="PTHR33989">
    <property type="match status" value="1"/>
</dbReference>
<dbReference type="GO" id="GO:0005886">
    <property type="term" value="C:plasma membrane"/>
    <property type="evidence" value="ECO:0007669"/>
    <property type="project" value="UniProtKB-SubCell"/>
</dbReference>
<feature type="transmembrane region" description="Helical" evidence="9">
    <location>
        <begin position="142"/>
        <end position="160"/>
    </location>
</feature>
<feature type="transmembrane region" description="Helical" evidence="9">
    <location>
        <begin position="31"/>
        <end position="53"/>
    </location>
</feature>
<evidence type="ECO:0000256" key="8">
    <source>
        <dbReference type="PIRNR" id="PIRNR006351"/>
    </source>
</evidence>
<keyword evidence="2 8" id="KW-0813">Transport</keyword>
<dbReference type="Proteomes" id="UP000030635">
    <property type="component" value="Chromosome"/>
</dbReference>
<keyword evidence="11" id="KW-0808">Transferase</keyword>
<feature type="transmembrane region" description="Helical" evidence="9">
    <location>
        <begin position="349"/>
        <end position="369"/>
    </location>
</feature>
<evidence type="ECO:0000256" key="2">
    <source>
        <dbReference type="ARBA" id="ARBA00022448"/>
    </source>
</evidence>
<evidence type="ECO:0000256" key="5">
    <source>
        <dbReference type="ARBA" id="ARBA00022692"/>
    </source>
</evidence>
<comment type="function">
    <text evidence="8">The phosphoenolpyruvate-dependent sugar phosphotransferase system (PTS), a major carbohydrate active -transport system, catalyzes the phosphorylation of incoming sugar substrates concomitant with their translocation across the cell membrane.</text>
</comment>
<dbReference type="InterPro" id="IPR004501">
    <property type="entry name" value="PTS_EIIC_3"/>
</dbReference>
<dbReference type="GO" id="GO:0008982">
    <property type="term" value="F:protein-N(PI)-phosphohistidine-sugar phosphotransferase activity"/>
    <property type="evidence" value="ECO:0007669"/>
    <property type="project" value="UniProtKB-UniRule"/>
</dbReference>
<dbReference type="Pfam" id="PF02378">
    <property type="entry name" value="PTS_EIIC"/>
    <property type="match status" value="1"/>
</dbReference>
<dbReference type="PANTHER" id="PTHR33989:SF4">
    <property type="entry name" value="PTS SYSTEM N,N'-DIACETYLCHITOBIOSE-SPECIFIC EIIC COMPONENT"/>
    <property type="match status" value="1"/>
</dbReference>
<dbReference type="OrthoDB" id="1641940at2"/>
<evidence type="ECO:0000256" key="7">
    <source>
        <dbReference type="ARBA" id="ARBA00023136"/>
    </source>
</evidence>
<dbReference type="PROSITE" id="PS51105">
    <property type="entry name" value="PTS_EIIC_TYPE_3"/>
    <property type="match status" value="1"/>
</dbReference>
<evidence type="ECO:0000256" key="4">
    <source>
        <dbReference type="ARBA" id="ARBA00022597"/>
    </source>
</evidence>
<dbReference type="HOGENOM" id="CLU_029688_1_0_9"/>
<dbReference type="PIRSF" id="PIRSF006351">
    <property type="entry name" value="PTS_EIIC-Cellobiose"/>
    <property type="match status" value="1"/>
</dbReference>
<dbReference type="GO" id="GO:0009401">
    <property type="term" value="P:phosphoenolpyruvate-dependent sugar phosphotransferase system"/>
    <property type="evidence" value="ECO:0007669"/>
    <property type="project" value="InterPro"/>
</dbReference>
<dbReference type="InterPro" id="IPR051088">
    <property type="entry name" value="PTS_Sugar-EIIC/EIIB"/>
</dbReference>
<name>A0A0A7FZK7_9CLOT</name>
<evidence type="ECO:0000313" key="11">
    <source>
        <dbReference type="EMBL" id="AIY85069.1"/>
    </source>
</evidence>
<feature type="domain" description="PTS EIIC type-3" evidence="10">
    <location>
        <begin position="7"/>
        <end position="418"/>
    </location>
</feature>
<dbReference type="KEGG" id="cbv:U729_2276"/>
<keyword evidence="12" id="KW-1185">Reference proteome</keyword>
<dbReference type="InterPro" id="IPR004796">
    <property type="entry name" value="PTS_IIC_cello"/>
</dbReference>
<dbReference type="InterPro" id="IPR003352">
    <property type="entry name" value="PTS_EIIC"/>
</dbReference>
<gene>
    <name evidence="11" type="ORF">U729_2276</name>
</gene>
<dbReference type="AlphaFoldDB" id="A0A0A7FZK7"/>
<evidence type="ECO:0000313" key="12">
    <source>
        <dbReference type="Proteomes" id="UP000030635"/>
    </source>
</evidence>
<proteinExistence type="predicted"/>
<evidence type="ECO:0000256" key="6">
    <source>
        <dbReference type="ARBA" id="ARBA00022989"/>
    </source>
</evidence>
<dbReference type="NCBIfam" id="TIGR00410">
    <property type="entry name" value="lacE"/>
    <property type="match status" value="1"/>
</dbReference>
<comment type="subcellular location">
    <subcellularLocation>
        <location evidence="1">Cell membrane</location>
        <topology evidence="1">Multi-pass membrane protein</topology>
    </subcellularLocation>
</comment>
<dbReference type="eggNOG" id="COG1455">
    <property type="taxonomic scope" value="Bacteria"/>
</dbReference>
<feature type="transmembrane region" description="Helical" evidence="9">
    <location>
        <begin position="181"/>
        <end position="200"/>
    </location>
</feature>
<sequence>MGQIENFFNKMMPAFMKFANSKVVSALKDGFVLTMPLTLIGSVFMLIGNFPISNWNGFMEGIFGAGWTEPLNQVTGATFDIIALVGVFGIAYSYAKSYDIDAVPAGILGIISFLIVSNSFVISESGEVINGVIPKVWTAGQGMITAILVGLSVGAIYSLCIRKNLRIKMPESVPPGVSNAFSALIPGFIIATLSMVVYIICDKIKGVSITEIIYEILQIPMQNLSDSLVGIIVIMALISIFWWFGLHGPNIVMGIMAPILTANALSNQAVVDAGQSLVVGENAKVVTVQMVDIYGKFGGAGITLGLLIAALIVAKSRQVKELSKMALIPGIFNINEPVVFGLPIVFNPLMAVPFIVVPILAVLMTYFSITLGFVDPFLAVQVPWTTPPIISGFLLSGWQGAVLQIAILAMSIFVYLPFVKLQDRVSYNEENKVNEATN</sequence>